<name>A0ABT5ZS54_9ACTN</name>
<reference evidence="5 6" key="1">
    <citation type="submission" date="2023-03" db="EMBL/GenBank/DDBJ databases">
        <title>Draft genome sequence of Streptomyces sp. RB6PN23 isolated from peat swamp forest in Thailand.</title>
        <authorList>
            <person name="Klaysubun C."/>
            <person name="Duangmal K."/>
        </authorList>
    </citation>
    <scope>NUCLEOTIDE SEQUENCE [LARGE SCALE GENOMIC DNA]</scope>
    <source>
        <strain evidence="5 6">RB6PN23</strain>
    </source>
</reference>
<gene>
    <name evidence="5" type="ORF">P3G67_26230</name>
</gene>
<evidence type="ECO:0000313" key="5">
    <source>
        <dbReference type="EMBL" id="MDF3292662.1"/>
    </source>
</evidence>
<keyword evidence="1 3" id="KW-0560">Oxidoreductase</keyword>
<dbReference type="Gene3D" id="3.40.605.10">
    <property type="entry name" value="Aldehyde Dehydrogenase, Chain A, domain 1"/>
    <property type="match status" value="1"/>
</dbReference>
<feature type="domain" description="Aldehyde dehydrogenase" evidence="4">
    <location>
        <begin position="16"/>
        <end position="457"/>
    </location>
</feature>
<dbReference type="EMBL" id="JARJBC010000019">
    <property type="protein sequence ID" value="MDF3292662.1"/>
    <property type="molecule type" value="Genomic_DNA"/>
</dbReference>
<comment type="caution">
    <text evidence="5">The sequence shown here is derived from an EMBL/GenBank/DDBJ whole genome shotgun (WGS) entry which is preliminary data.</text>
</comment>
<organism evidence="5 6">
    <name type="scientific">Streptomyces silvisoli</name>
    <dbReference type="NCBI Taxonomy" id="3034235"/>
    <lineage>
        <taxon>Bacteria</taxon>
        <taxon>Bacillati</taxon>
        <taxon>Actinomycetota</taxon>
        <taxon>Actinomycetes</taxon>
        <taxon>Kitasatosporales</taxon>
        <taxon>Streptomycetaceae</taxon>
        <taxon>Streptomyces</taxon>
    </lineage>
</organism>
<feature type="active site" evidence="2">
    <location>
        <position position="238"/>
    </location>
</feature>
<dbReference type="InterPro" id="IPR015590">
    <property type="entry name" value="Aldehyde_DH_dom"/>
</dbReference>
<dbReference type="InterPro" id="IPR016163">
    <property type="entry name" value="Ald_DH_C"/>
</dbReference>
<dbReference type="InterPro" id="IPR016161">
    <property type="entry name" value="Ald_DH/histidinol_DH"/>
</dbReference>
<dbReference type="Gene3D" id="3.40.309.10">
    <property type="entry name" value="Aldehyde Dehydrogenase, Chain A, domain 2"/>
    <property type="match status" value="1"/>
</dbReference>
<dbReference type="PROSITE" id="PS00687">
    <property type="entry name" value="ALDEHYDE_DEHYDR_GLU"/>
    <property type="match status" value="1"/>
</dbReference>
<keyword evidence="6" id="KW-1185">Reference proteome</keyword>
<evidence type="ECO:0000256" key="3">
    <source>
        <dbReference type="RuleBase" id="RU003345"/>
    </source>
</evidence>
<evidence type="ECO:0000313" key="6">
    <source>
        <dbReference type="Proteomes" id="UP001216579"/>
    </source>
</evidence>
<dbReference type="PANTHER" id="PTHR11699">
    <property type="entry name" value="ALDEHYDE DEHYDROGENASE-RELATED"/>
    <property type="match status" value="1"/>
</dbReference>
<dbReference type="Pfam" id="PF00171">
    <property type="entry name" value="Aldedh"/>
    <property type="match status" value="1"/>
</dbReference>
<proteinExistence type="inferred from homology"/>
<dbReference type="RefSeq" id="WP_276095714.1">
    <property type="nucleotide sequence ID" value="NZ_JARJBC010000019.1"/>
</dbReference>
<dbReference type="InterPro" id="IPR016162">
    <property type="entry name" value="Ald_DH_N"/>
</dbReference>
<accession>A0ABT5ZS54</accession>
<dbReference type="CDD" id="cd07106">
    <property type="entry name" value="ALDH_AldA-AAD23400"/>
    <property type="match status" value="1"/>
</dbReference>
<evidence type="ECO:0000256" key="2">
    <source>
        <dbReference type="PROSITE-ProRule" id="PRU10007"/>
    </source>
</evidence>
<dbReference type="Proteomes" id="UP001216579">
    <property type="component" value="Unassembled WGS sequence"/>
</dbReference>
<dbReference type="InterPro" id="IPR029510">
    <property type="entry name" value="Ald_DH_CS_GLU"/>
</dbReference>
<evidence type="ECO:0000259" key="4">
    <source>
        <dbReference type="Pfam" id="PF00171"/>
    </source>
</evidence>
<comment type="similarity">
    <text evidence="3">Belongs to the aldehyde dehydrogenase family.</text>
</comment>
<evidence type="ECO:0000256" key="1">
    <source>
        <dbReference type="ARBA" id="ARBA00023002"/>
    </source>
</evidence>
<dbReference type="SUPFAM" id="SSF53720">
    <property type="entry name" value="ALDH-like"/>
    <property type="match status" value="1"/>
</dbReference>
<protein>
    <submittedName>
        <fullName evidence="5">Aldehyde dehydrogenase family protein</fullName>
    </submittedName>
</protein>
<dbReference type="InterPro" id="IPR044086">
    <property type="entry name" value="LUC3-like"/>
</dbReference>
<sequence length="467" mass="49084">MTIPMTAGGRPLTIGQTIPVVDPATGKVAAQAPACSAEQLASTVRAAVSAFAPWAARPLEERAEYLRRCSELLGEHTDEIAELLTTEQGKPLAQARAEANLSASWFADTAALRLSAESLVDEDATSVMMRRTPLGVVAAIAPFNFPLILSACKIAPALLAGNTVVVKPSPLTPLATLRMVQVLAEVLPGGVLNAVSGRPELGPALTGHPEIALISFTGSIPVGRAIAASAGLRRVVLELGGNDPAIVLPGADPEIVAPELFARSMVNSGQFCAAIKRVYVPRRQHDELAERLGELARRARMGDGHDPLTEYGPLTSEAQVSRVAAMVEEAVSGGARVVAQSGAPLDTGFFFPATVVSDLPPATRLEREEQFAPVIPVLAYDDPAEAVHSANATEYGLGASLWGDPELAEDLASGIDAGTVWINTHGDLRHDVPFGGSRNSGLGVEYGYWGLLEYTRIAVTHRARTAR</sequence>